<dbReference type="InterPro" id="IPR036514">
    <property type="entry name" value="SGNH_hydro_sf"/>
</dbReference>
<dbReference type="GO" id="GO:0004622">
    <property type="term" value="F:phosphatidylcholine lysophospholipase activity"/>
    <property type="evidence" value="ECO:0007669"/>
    <property type="project" value="TreeGrafter"/>
</dbReference>
<dbReference type="Pfam" id="PF13472">
    <property type="entry name" value="Lipase_GDSL_2"/>
    <property type="match status" value="1"/>
</dbReference>
<evidence type="ECO:0000313" key="3">
    <source>
        <dbReference type="Proteomes" id="UP000305848"/>
    </source>
</evidence>
<evidence type="ECO:0000259" key="1">
    <source>
        <dbReference type="Pfam" id="PF13472"/>
    </source>
</evidence>
<dbReference type="SUPFAM" id="SSF52266">
    <property type="entry name" value="SGNH hydrolase"/>
    <property type="match status" value="1"/>
</dbReference>
<reference evidence="2 3" key="1">
    <citation type="submission" date="2019-05" db="EMBL/GenBank/DDBJ databases">
        <title>Panacibacter sp. strain 17mud1-8 Genome sequencing and assembly.</title>
        <authorList>
            <person name="Chhetri G."/>
        </authorList>
    </citation>
    <scope>NUCLEOTIDE SEQUENCE [LARGE SCALE GENOMIC DNA]</scope>
    <source>
        <strain evidence="2 3">17mud1-8</strain>
    </source>
</reference>
<dbReference type="PANTHER" id="PTHR30383">
    <property type="entry name" value="THIOESTERASE 1/PROTEASE 1/LYSOPHOSPHOLIPASE L1"/>
    <property type="match status" value="1"/>
</dbReference>
<dbReference type="AlphaFoldDB" id="A0A4U3KQJ0"/>
<dbReference type="PROSITE" id="PS01098">
    <property type="entry name" value="LIPASE_GDSL_SER"/>
    <property type="match status" value="1"/>
</dbReference>
<dbReference type="GO" id="GO:0006629">
    <property type="term" value="P:lipid metabolic process"/>
    <property type="evidence" value="ECO:0007669"/>
    <property type="project" value="InterPro"/>
</dbReference>
<comment type="caution">
    <text evidence="2">The sequence shown here is derived from an EMBL/GenBank/DDBJ whole genome shotgun (WGS) entry which is preliminary data.</text>
</comment>
<dbReference type="InterPro" id="IPR008265">
    <property type="entry name" value="Lipase_GDSL_AS"/>
</dbReference>
<evidence type="ECO:0000313" key="2">
    <source>
        <dbReference type="EMBL" id="TKK64421.1"/>
    </source>
</evidence>
<name>A0A4U3KQJ0_9BACT</name>
<sequence>MYSKLILLFIFFGLLILLSSFRKDKRKKMIFFGDSITAAGTGRTGYITVLKNMLQKEGIDNYKLVNAGVSGNKAHDLYLRVEEDVIHQSPDIVVLFIGVNDVWHKKTHGTDTDADQFEKLYRSTIRKLQAANAKVVLCTPAVIGEKNNNNNEQDEDLNEYAAIIKNIGNDLQLPVCDLRMLFQNYIREYNTDDANSGILTTDGVHLNDAGNRLVAEAIWEKMKVVLL</sequence>
<organism evidence="2 3">
    <name type="scientific">Ilyomonas limi</name>
    <dbReference type="NCBI Taxonomy" id="2575867"/>
    <lineage>
        <taxon>Bacteria</taxon>
        <taxon>Pseudomonadati</taxon>
        <taxon>Bacteroidota</taxon>
        <taxon>Chitinophagia</taxon>
        <taxon>Chitinophagales</taxon>
        <taxon>Chitinophagaceae</taxon>
        <taxon>Ilyomonas</taxon>
    </lineage>
</organism>
<proteinExistence type="predicted"/>
<gene>
    <name evidence="2" type="ORF">FC093_22610</name>
</gene>
<dbReference type="InterPro" id="IPR013830">
    <property type="entry name" value="SGNH_hydro"/>
</dbReference>
<dbReference type="Proteomes" id="UP000305848">
    <property type="component" value="Unassembled WGS sequence"/>
</dbReference>
<accession>A0A4U3KQJ0</accession>
<dbReference type="InterPro" id="IPR051532">
    <property type="entry name" value="Ester_Hydrolysis_Enzymes"/>
</dbReference>
<dbReference type="Gene3D" id="3.40.50.1110">
    <property type="entry name" value="SGNH hydrolase"/>
    <property type="match status" value="1"/>
</dbReference>
<dbReference type="PANTHER" id="PTHR30383:SF5">
    <property type="entry name" value="SGNH HYDROLASE-TYPE ESTERASE DOMAIN-CONTAINING PROTEIN"/>
    <property type="match status" value="1"/>
</dbReference>
<dbReference type="EMBL" id="SZQL01000034">
    <property type="protein sequence ID" value="TKK64421.1"/>
    <property type="molecule type" value="Genomic_DNA"/>
</dbReference>
<protein>
    <submittedName>
        <fullName evidence="2">G-D-S-L family lipolytic protein</fullName>
    </submittedName>
</protein>
<dbReference type="OrthoDB" id="9794725at2"/>
<dbReference type="RefSeq" id="WP_137264095.1">
    <property type="nucleotide sequence ID" value="NZ_SZQL01000034.1"/>
</dbReference>
<keyword evidence="3" id="KW-1185">Reference proteome</keyword>
<feature type="domain" description="SGNH hydrolase-type esterase" evidence="1">
    <location>
        <begin position="31"/>
        <end position="213"/>
    </location>
</feature>